<dbReference type="Proteomes" id="UP000587070">
    <property type="component" value="Unassembled WGS sequence"/>
</dbReference>
<evidence type="ECO:0000259" key="3">
    <source>
        <dbReference type="SMART" id="SM00910"/>
    </source>
</evidence>
<evidence type="ECO:0000256" key="1">
    <source>
        <dbReference type="ARBA" id="ARBA00022723"/>
    </source>
</evidence>
<name>A0A840GAF9_RHOTE</name>
<dbReference type="InterPro" id="IPR014905">
    <property type="entry name" value="HIRAN"/>
</dbReference>
<dbReference type="GO" id="GO:0008270">
    <property type="term" value="F:zinc ion binding"/>
    <property type="evidence" value="ECO:0007669"/>
    <property type="project" value="InterPro"/>
</dbReference>
<gene>
    <name evidence="4" type="ORF">GGD90_003236</name>
</gene>
<dbReference type="SMART" id="SM00910">
    <property type="entry name" value="HIRAN"/>
    <property type="match status" value="1"/>
</dbReference>
<dbReference type="OrthoDB" id="5769937at2"/>
<dbReference type="EMBL" id="JACIGE010000014">
    <property type="protein sequence ID" value="MBB4248836.1"/>
    <property type="molecule type" value="Genomic_DNA"/>
</dbReference>
<reference evidence="4 5" key="1">
    <citation type="submission" date="2020-08" db="EMBL/GenBank/DDBJ databases">
        <title>Genome sequencing of Purple Non-Sulfur Bacteria from various extreme environments.</title>
        <authorList>
            <person name="Mayer M."/>
        </authorList>
    </citation>
    <scope>NUCLEOTIDE SEQUENCE [LARGE SCALE GENOMIC DNA]</scope>
    <source>
        <strain evidence="4 5">2761</strain>
    </source>
</reference>
<keyword evidence="2" id="KW-0378">Hydrolase</keyword>
<feature type="domain" description="HIRAN" evidence="3">
    <location>
        <begin position="38"/>
        <end position="136"/>
    </location>
</feature>
<proteinExistence type="predicted"/>
<dbReference type="Pfam" id="PF08797">
    <property type="entry name" value="HIRAN"/>
    <property type="match status" value="1"/>
</dbReference>
<comment type="caution">
    <text evidence="4">The sequence shown here is derived from an EMBL/GenBank/DDBJ whole genome shotgun (WGS) entry which is preliminary data.</text>
</comment>
<evidence type="ECO:0000313" key="4">
    <source>
        <dbReference type="EMBL" id="MBB4248836.1"/>
    </source>
</evidence>
<evidence type="ECO:0000256" key="2">
    <source>
        <dbReference type="ARBA" id="ARBA00022801"/>
    </source>
</evidence>
<dbReference type="GO" id="GO:0016818">
    <property type="term" value="F:hydrolase activity, acting on acid anhydrides, in phosphorus-containing anhydrides"/>
    <property type="evidence" value="ECO:0007669"/>
    <property type="project" value="InterPro"/>
</dbReference>
<evidence type="ECO:0000313" key="5">
    <source>
        <dbReference type="Proteomes" id="UP000587070"/>
    </source>
</evidence>
<keyword evidence="5" id="KW-1185">Reference proteome</keyword>
<organism evidence="4 5">
    <name type="scientific">Rhodocyclus tenuis</name>
    <name type="common">Rhodospirillum tenue</name>
    <dbReference type="NCBI Taxonomy" id="1066"/>
    <lineage>
        <taxon>Bacteria</taxon>
        <taxon>Pseudomonadati</taxon>
        <taxon>Pseudomonadota</taxon>
        <taxon>Betaproteobacteria</taxon>
        <taxon>Rhodocyclales</taxon>
        <taxon>Rhodocyclaceae</taxon>
        <taxon>Rhodocyclus</taxon>
    </lineage>
</organism>
<keyword evidence="1" id="KW-0479">Metal-binding</keyword>
<sequence length="136" mass="15509">MRSAAIDARRAGAGWLTRLLVFCWLLWSTYADAESVQILVQDSPLAGSQYHAVAEVWPQLKVGDRLTLVREADNRHDRRAVRVDWNGHTLGYVPRAENRAVAAALDRGERLEARITALRDERDPWRRIAFAVYLTL</sequence>
<dbReference type="Gene3D" id="3.30.70.2330">
    <property type="match status" value="1"/>
</dbReference>
<accession>A0A840GAF9</accession>
<dbReference type="AlphaFoldDB" id="A0A840GAF9"/>
<dbReference type="RefSeq" id="WP_153117707.1">
    <property type="nucleotide sequence ID" value="NZ_JACIGE010000014.1"/>
</dbReference>
<protein>
    <recommendedName>
        <fullName evidence="3">HIRAN domain-containing protein</fullName>
    </recommendedName>
</protein>
<dbReference type="GO" id="GO:0003676">
    <property type="term" value="F:nucleic acid binding"/>
    <property type="evidence" value="ECO:0007669"/>
    <property type="project" value="InterPro"/>
</dbReference>